<feature type="transmembrane region" description="Helical" evidence="1">
    <location>
        <begin position="20"/>
        <end position="49"/>
    </location>
</feature>
<accession>A0A1M5M7I3</accession>
<gene>
    <name evidence="2" type="ORF">SAMN02787073_4756</name>
</gene>
<dbReference type="Proteomes" id="UP000184108">
    <property type="component" value="Unassembled WGS sequence"/>
</dbReference>
<organism evidence="2 3">
    <name type="scientific">Chryseobacterium vrystaatense</name>
    <dbReference type="NCBI Taxonomy" id="307480"/>
    <lineage>
        <taxon>Bacteria</taxon>
        <taxon>Pseudomonadati</taxon>
        <taxon>Bacteroidota</taxon>
        <taxon>Flavobacteriia</taxon>
        <taxon>Flavobacteriales</taxon>
        <taxon>Weeksellaceae</taxon>
        <taxon>Chryseobacterium group</taxon>
        <taxon>Chryseobacterium</taxon>
    </lineage>
</organism>
<evidence type="ECO:0000256" key="1">
    <source>
        <dbReference type="SAM" id="Phobius"/>
    </source>
</evidence>
<keyword evidence="1" id="KW-1133">Transmembrane helix</keyword>
<dbReference type="EMBL" id="FQVE01000007">
    <property type="protein sequence ID" value="SHG73232.1"/>
    <property type="molecule type" value="Genomic_DNA"/>
</dbReference>
<dbReference type="RefSeq" id="WP_175550431.1">
    <property type="nucleotide sequence ID" value="NZ_FQVE01000007.1"/>
</dbReference>
<keyword evidence="1" id="KW-0472">Membrane</keyword>
<sequence length="50" mass="5160">MKTLDLQKLEQIQGGNADLNAFISGLACGYGITTSVTILGLALAAYGCLK</sequence>
<evidence type="ECO:0000313" key="3">
    <source>
        <dbReference type="Proteomes" id="UP000184108"/>
    </source>
</evidence>
<name>A0A1M5M7I3_9FLAO</name>
<reference evidence="3" key="1">
    <citation type="submission" date="2016-11" db="EMBL/GenBank/DDBJ databases">
        <authorList>
            <person name="Varghese N."/>
            <person name="Submissions S."/>
        </authorList>
    </citation>
    <scope>NUCLEOTIDE SEQUENCE [LARGE SCALE GENOMIC DNA]</scope>
    <source>
        <strain evidence="3">YR203</strain>
    </source>
</reference>
<proteinExistence type="predicted"/>
<evidence type="ECO:0000313" key="2">
    <source>
        <dbReference type="EMBL" id="SHG73232.1"/>
    </source>
</evidence>
<keyword evidence="1" id="KW-0812">Transmembrane</keyword>
<dbReference type="AlphaFoldDB" id="A0A1M5M7I3"/>
<protein>
    <submittedName>
        <fullName evidence="2">Uncharacterized protein</fullName>
    </submittedName>
</protein>